<comment type="caution">
    <text evidence="5">The sequence shown here is derived from an EMBL/GenBank/DDBJ whole genome shotgun (WGS) entry which is preliminary data.</text>
</comment>
<reference evidence="5 6" key="1">
    <citation type="submission" date="2016-08" db="EMBL/GenBank/DDBJ databases">
        <title>Genome sequencing of Vibrio scophthalmi strain FP3289, an isolated from Paralichthys olivaceus.</title>
        <authorList>
            <person name="Han H.-J."/>
        </authorList>
    </citation>
    <scope>NUCLEOTIDE SEQUENCE [LARGE SCALE GENOMIC DNA]</scope>
    <source>
        <strain evidence="5 6">FP3289</strain>
    </source>
</reference>
<dbReference type="PANTHER" id="PTHR37299:SF1">
    <property type="entry name" value="STAGE 0 SPORULATION PROTEIN A HOMOLOG"/>
    <property type="match status" value="1"/>
</dbReference>
<dbReference type="Pfam" id="PF00072">
    <property type="entry name" value="Response_reg"/>
    <property type="match status" value="1"/>
</dbReference>
<keyword evidence="1" id="KW-0902">Two-component regulatory system</keyword>
<dbReference type="InterPro" id="IPR001789">
    <property type="entry name" value="Sig_transdc_resp-reg_receiver"/>
</dbReference>
<dbReference type="PANTHER" id="PTHR37299">
    <property type="entry name" value="TRANSCRIPTIONAL REGULATOR-RELATED"/>
    <property type="match status" value="1"/>
</dbReference>
<sequence>MTVITALIADDEPLLRHHLDRSLAEVWPELEIVATCGDGQQALDQITSLQPDVVFLDIRMPELDGMAVAKALNQPHPQSSKKSSIPSKNQTRYQPLVVFVTAYDEYAIKAFEHNAVDYLLKPLNEDRLAACCEKLKQRLESIQQIDNHLSVASQTPDINQLLAHISQLTPKPSQYLSWLKASRGEDIHLISVNEVLYFKAEEKYVSIYTDDNCEYLIRTPIKELLTQLDPEEFWKIHRSTVVRVASIEKVSKDFTGRMFVTMQKHKLPVSRAQQNLFKGM</sequence>
<proteinExistence type="predicted"/>
<feature type="modified residue" description="4-aspartylphosphate" evidence="2">
    <location>
        <position position="57"/>
    </location>
</feature>
<dbReference type="AlphaFoldDB" id="A0A1E3WPJ6"/>
<accession>A0A1E3WPJ6</accession>
<evidence type="ECO:0000259" key="4">
    <source>
        <dbReference type="PROSITE" id="PS50930"/>
    </source>
</evidence>
<dbReference type="Gene3D" id="2.40.50.1020">
    <property type="entry name" value="LytTr DNA-binding domain"/>
    <property type="match status" value="1"/>
</dbReference>
<feature type="domain" description="HTH LytTR-type" evidence="4">
    <location>
        <begin position="179"/>
        <end position="280"/>
    </location>
</feature>
<dbReference type="PATRIC" id="fig|45658.8.peg.1961"/>
<dbReference type="Gene3D" id="3.40.50.2300">
    <property type="match status" value="1"/>
</dbReference>
<dbReference type="Pfam" id="PF04397">
    <property type="entry name" value="LytTR"/>
    <property type="match status" value="1"/>
</dbReference>
<dbReference type="RefSeq" id="WP_069446819.1">
    <property type="nucleotide sequence ID" value="NZ_MDCJ01000002.1"/>
</dbReference>
<dbReference type="CDD" id="cd17532">
    <property type="entry name" value="REC_LytTR_AlgR-like"/>
    <property type="match status" value="1"/>
</dbReference>
<organism evidence="5 6">
    <name type="scientific">Vibrio scophthalmi</name>
    <dbReference type="NCBI Taxonomy" id="45658"/>
    <lineage>
        <taxon>Bacteria</taxon>
        <taxon>Pseudomonadati</taxon>
        <taxon>Pseudomonadota</taxon>
        <taxon>Gammaproteobacteria</taxon>
        <taxon>Vibrionales</taxon>
        <taxon>Vibrionaceae</taxon>
        <taxon>Vibrio</taxon>
    </lineage>
</organism>
<dbReference type="InterPro" id="IPR046947">
    <property type="entry name" value="LytR-like"/>
</dbReference>
<dbReference type="Proteomes" id="UP000095131">
    <property type="component" value="Unassembled WGS sequence"/>
</dbReference>
<name>A0A1E3WPJ6_9VIBR</name>
<protein>
    <submittedName>
        <fullName evidence="5">Putative response regulatory protein</fullName>
    </submittedName>
</protein>
<feature type="domain" description="Response regulatory" evidence="3">
    <location>
        <begin position="5"/>
        <end position="136"/>
    </location>
</feature>
<dbReference type="EMBL" id="MDCJ01000002">
    <property type="protein sequence ID" value="ODS11684.1"/>
    <property type="molecule type" value="Genomic_DNA"/>
</dbReference>
<evidence type="ECO:0000313" key="5">
    <source>
        <dbReference type="EMBL" id="ODS11684.1"/>
    </source>
</evidence>
<evidence type="ECO:0000256" key="1">
    <source>
        <dbReference type="ARBA" id="ARBA00023012"/>
    </source>
</evidence>
<dbReference type="SUPFAM" id="SSF52172">
    <property type="entry name" value="CheY-like"/>
    <property type="match status" value="1"/>
</dbReference>
<dbReference type="GO" id="GO:0003677">
    <property type="term" value="F:DNA binding"/>
    <property type="evidence" value="ECO:0007669"/>
    <property type="project" value="InterPro"/>
</dbReference>
<dbReference type="SMART" id="SM00850">
    <property type="entry name" value="LytTR"/>
    <property type="match status" value="1"/>
</dbReference>
<evidence type="ECO:0000313" key="6">
    <source>
        <dbReference type="Proteomes" id="UP000095131"/>
    </source>
</evidence>
<gene>
    <name evidence="5" type="ORF">VSF3289_01951</name>
</gene>
<dbReference type="InterPro" id="IPR011006">
    <property type="entry name" value="CheY-like_superfamily"/>
</dbReference>
<dbReference type="GO" id="GO:0000156">
    <property type="term" value="F:phosphorelay response regulator activity"/>
    <property type="evidence" value="ECO:0007669"/>
    <property type="project" value="InterPro"/>
</dbReference>
<evidence type="ECO:0000256" key="2">
    <source>
        <dbReference type="PROSITE-ProRule" id="PRU00169"/>
    </source>
</evidence>
<keyword evidence="2" id="KW-0597">Phosphoprotein</keyword>
<evidence type="ECO:0000259" key="3">
    <source>
        <dbReference type="PROSITE" id="PS50110"/>
    </source>
</evidence>
<dbReference type="SMART" id="SM00448">
    <property type="entry name" value="REC"/>
    <property type="match status" value="1"/>
</dbReference>
<dbReference type="PROSITE" id="PS50930">
    <property type="entry name" value="HTH_LYTTR"/>
    <property type="match status" value="1"/>
</dbReference>
<dbReference type="PROSITE" id="PS50110">
    <property type="entry name" value="RESPONSE_REGULATORY"/>
    <property type="match status" value="1"/>
</dbReference>
<dbReference type="OrthoDB" id="236568at2"/>
<dbReference type="InterPro" id="IPR007492">
    <property type="entry name" value="LytTR_DNA-bd_dom"/>
</dbReference>